<name>A0ABN7SNE5_OIKDI</name>
<gene>
    <name evidence="1" type="ORF">OKIOD_LOCUS10363</name>
</gene>
<accession>A0ABN7SNE5</accession>
<organism evidence="1 2">
    <name type="scientific">Oikopleura dioica</name>
    <name type="common">Tunicate</name>
    <dbReference type="NCBI Taxonomy" id="34765"/>
    <lineage>
        <taxon>Eukaryota</taxon>
        <taxon>Metazoa</taxon>
        <taxon>Chordata</taxon>
        <taxon>Tunicata</taxon>
        <taxon>Appendicularia</taxon>
        <taxon>Copelata</taxon>
        <taxon>Oikopleuridae</taxon>
        <taxon>Oikopleura</taxon>
    </lineage>
</organism>
<dbReference type="EMBL" id="OU015566">
    <property type="protein sequence ID" value="CAG5104846.1"/>
    <property type="molecule type" value="Genomic_DNA"/>
</dbReference>
<evidence type="ECO:0000313" key="1">
    <source>
        <dbReference type="EMBL" id="CAG5104846.1"/>
    </source>
</evidence>
<protein>
    <submittedName>
        <fullName evidence="1">Oidioi.mRNA.OKI2018_I69.chr1.g1598.t1.cds</fullName>
    </submittedName>
</protein>
<evidence type="ECO:0000313" key="2">
    <source>
        <dbReference type="Proteomes" id="UP001158576"/>
    </source>
</evidence>
<proteinExistence type="predicted"/>
<dbReference type="Proteomes" id="UP001158576">
    <property type="component" value="Chromosome 1"/>
</dbReference>
<reference evidence="1 2" key="1">
    <citation type="submission" date="2021-04" db="EMBL/GenBank/DDBJ databases">
        <authorList>
            <person name="Bliznina A."/>
        </authorList>
    </citation>
    <scope>NUCLEOTIDE SEQUENCE [LARGE SCALE GENOMIC DNA]</scope>
</reference>
<sequence length="1592" mass="178891">MKLLAAVISSALAAREPDAERRLEKITARATELNAFVQSYDKSSQKQKDNVDRWVNRLLQDLNNIDTSKCPLPAEEDKFADEIDTIEDLCSGAERVPSMIRSYARKFGCVEGFPKRKFLEKVIKRSHKLKKVARRAGRCDKPEVTTEPAPTEAPTTMAPVTGVCDADQHAVCSSLGNSEIFFENEWTCRNCFRIRAFYGTGGGFTFNPKKDFVSIKFTEPVYFQKWNHPIHPDGPVEVAGSNKHHWKMNFKEDGNFLSGMMFDAELITSDLDLWVDGQWIIDSAQSCRCKPGPPPPPECEPADPCSGRENCEAFVDSCGITPSRNNNIATTTGSPAFKVSAEVKCGEIPDDWQNIIHINAGSRWDVLGDRYFALFAGPETMKFSAPLKNSGNVAGGGNFMVNHYPSCTPGEWNKYQVEQRYTDAEDTLELTMSIDDEVFVTRIVDVADAFSGDLFVDVSNDYHDSATGFEVRNFYHQTFPEAEPCDPVDPCEGRDNCDTLVDSCSIRPQHSTQIGSVDGNAVYSASVDVFCRRTEGHSWQSVVHMTQGGYRENFGDRYFTIWQRDDGKLKINAPLKGNTQFDEVEYFVDCEDNSWTNIAVKQTQIDFGRLELTVFQDGNALGSNIIHHTDAFVGPVEVWSGNSWFEPASFFKIKNFIHSSQPYEPEPCDAIDPCEGLENCETFQDSCGVAPFRGNRLGESNGHLGFKISAEVQCTDRVAPSWENVLHVHTGTNRENFGDRYFTIWKEANKPDGIRIVAPAFENPLYELNAYVSCAPGWHTFTVQQSESSKNYMLLEILMDGVVVESQEVRKTDTYQGPLFVEASNEFAWPAAYDHVVRNFYHQDITCVDPCHGEDNCETFIDSCAINPVKNNRITNVVASVNHVTSVDVLCTHVEFSSYMNFVQLTSMALDGNPGQRFFMLNRRPDSQAITLGFANPETFKYFSNAGDFDCVPGEWNTYKLEQRQDESNPALTNIVVSVNDDIVAERVVATHRVLKGDELRVYASNKWNDAAADYEVRNFFYKTFDEVDYEPCVAVDPCEGQADCTTFVDSCDIRPENKNKVATVRAEFNSVVSAEVQCSHDMELGDWTNILQMTSMQLDGNPGQRFFMLNRHKDNQKLQLAVADPSTDGFWAQSGWFDCVPGEWQTWRFERQQNSDNPTIVDLSVSLDDVVVYSNSVATHEVYAEADLDVYLSNRWNDAGSAYAIRNFFYQTYPKMQTDPCAADGYVRSRPNCETFINAAPMSPSENNQIATVTASVNHITSVDILCTHDMPIAGVHYQILHMTKDDGTRSLGDRFFSFWRRHTSQEILINYASPMGNQWGETGRFWDCTPGEWNTYTLEQFQDSEAPHMTTSTVKIDGVNVHSVRAETSEILKDVPIKVFASKGLPANAFQIRNFFYQTFPELTYEEPTAVPCSDGRVNCFEFVGSTPAAPQLNLRKATITAHANNEISVDIKCGAMNDNVHNSIVEITNGAARGVLGERVFMIWEAPTGRPGKLLINVADPTGVNSDTGFWFDCNEGDWNTYKLSQRQNAGDSSLTDIVFTIDGVTKHTRQVPSADVLRDDDIHVYAGRWHPATNYEIRNFSYQFFDEV</sequence>
<keyword evidence="2" id="KW-1185">Reference proteome</keyword>